<comment type="caution">
    <text evidence="1">The sequence shown here is derived from an EMBL/GenBank/DDBJ whole genome shotgun (WGS) entry which is preliminary data.</text>
</comment>
<gene>
    <name evidence="1" type="ORF">DSO57_1023637</name>
</gene>
<protein>
    <submittedName>
        <fullName evidence="1">Uncharacterized protein</fullName>
    </submittedName>
</protein>
<keyword evidence="2" id="KW-1185">Reference proteome</keyword>
<proteinExistence type="predicted"/>
<evidence type="ECO:0000313" key="2">
    <source>
        <dbReference type="Proteomes" id="UP001165960"/>
    </source>
</evidence>
<accession>A0ACC2RHH1</accession>
<dbReference type="Proteomes" id="UP001165960">
    <property type="component" value="Unassembled WGS sequence"/>
</dbReference>
<dbReference type="EMBL" id="QTSX02007224">
    <property type="protein sequence ID" value="KAJ9049509.1"/>
    <property type="molecule type" value="Genomic_DNA"/>
</dbReference>
<reference evidence="1" key="1">
    <citation type="submission" date="2022-04" db="EMBL/GenBank/DDBJ databases">
        <title>Genome of the entomopathogenic fungus Entomophthora muscae.</title>
        <authorList>
            <person name="Elya C."/>
            <person name="Lovett B.R."/>
            <person name="Lee E."/>
            <person name="Macias A.M."/>
            <person name="Hajek A.E."/>
            <person name="De Bivort B.L."/>
            <person name="Kasson M.T."/>
            <person name="De Fine Licht H.H."/>
            <person name="Stajich J.E."/>
        </authorList>
    </citation>
    <scope>NUCLEOTIDE SEQUENCE</scope>
    <source>
        <strain evidence="1">Berkeley</strain>
    </source>
</reference>
<sequence length="81" mass="8930">MKLLTQDQLDDANNVFLVNGAKGALGCFALSAAAVTLLPRYTRFGKTLTIPLKAFFISSCIEFYLINLIVLSIDCGLRYPR</sequence>
<organism evidence="1 2">
    <name type="scientific">Entomophthora muscae</name>
    <dbReference type="NCBI Taxonomy" id="34485"/>
    <lineage>
        <taxon>Eukaryota</taxon>
        <taxon>Fungi</taxon>
        <taxon>Fungi incertae sedis</taxon>
        <taxon>Zoopagomycota</taxon>
        <taxon>Entomophthoromycotina</taxon>
        <taxon>Entomophthoromycetes</taxon>
        <taxon>Entomophthorales</taxon>
        <taxon>Entomophthoraceae</taxon>
        <taxon>Entomophthora</taxon>
    </lineage>
</organism>
<evidence type="ECO:0000313" key="1">
    <source>
        <dbReference type="EMBL" id="KAJ9049509.1"/>
    </source>
</evidence>
<name>A0ACC2RHH1_9FUNG</name>